<dbReference type="InterPro" id="IPR024608">
    <property type="entry name" value="SARA-like_SBD"/>
</dbReference>
<evidence type="ECO:0000313" key="7">
    <source>
        <dbReference type="EMBL" id="JAI36200.1"/>
    </source>
</evidence>
<feature type="region of interest" description="Disordered" evidence="5">
    <location>
        <begin position="950"/>
        <end position="1003"/>
    </location>
</feature>
<sequence length="1553" mass="168478">MDLVDIDQVLDNLELREAADEHNRSISAGNTTTAQNAAESTNYPSKGDNGSAGVSLNNSTHKSGFVGVSQVFNSLDDYQKNVESLETAPAQRYDEECRLISDVAKSTHDLETISNENEFVDGVISENLETNQIQENTLTNDMVVKTIDARSDSSIELAHNKLYEDDAEDEEEASDDLHKFTEDNRHIRRIGYEENEVGGNSPLSSDSLTTSSSSTFSSGPSPGIVSTTDEHSAPLTPDDECASDDRDALLPIHPIGTEPDDEDDDEPGVMTDEDIVDDGKESDLMSAPQAESTGGIEDIAVGLSSISLATGNSQLNLPTVSSVLQNVLEDLSETTSNSLLSQQRKETGEIQNSEFAPLGSDDFKKVETSDNAVDEKLTGKNLESDVPPHKPLPIKVFQQPITFGSTMDEISDAELDSMLQEMDIDDVSEADVLPKVNASTNHNSPPQPQPTSIITKEVENVVEFTPSKSTTKNEETCPDSEVNVASETGIAGNNVAEMAEGCISSDHVNADSFSQASTVEFSELRAHSIAAAHADTNMMPLSNSVASSYTGSECSLEGGEIEGERISDEEVTTGTVHYLVKNSAENTDDESCSTDEGAYGEGAAQRPQRPTSLNLPMIQSNLYENAGQTPPGPQTMQNSTMHMENTNSHATNASDANSTPIGSPEDEIGAINEVAEATGYSDPYANLGKVPPIWVPDNMATGCMQCHAKFTMIKRRHHCRACGKVLCSVCCSQKFKLEFLSSTAESRVCLQCFLILTQRQQGGGVVGSEVNAGVDNDVAAAGAGNTNAAADRTEGQVRSPNPNNPMEYCSTIPPYRQVDTQNINPPSVIVPVGVLKKEGSSYSSNSSNGGGDGGKKGRKRKSVMFSDGIAPGSDLASMEHQWAEAKHARRGAHQQSDKSRGSSGAVNKPPTPVRTQPSASSISDATTIGLVASLFRGSIPPMAAAATMAAVQDDDKESTKSITNKTKSSNSSGKVTDAAAAAAISRPKRLPPSGSDENGCFIPPGDNNTLPPIYVRKDESNCDFDFKEVQNNQELVTRLRSETLRFALEKNLFVDVKILNLKCCMNRTVINFTTSGMHHVGNDELIILLELESQSTNAGNNKDTTASPIPKDIFVHLYEIYRDAELGNPIAELSYTSPRSSNFLGTRDYGGFIFIRATFQCLQDVLVPEQPFLIGILIHRYEVPWAKVFPLRLMLRLGAQYRYYPCPHISIRNRESVYAEIAQTIINFLADFRNYSYTLPCIKGMYIHMEDRQTTVMIPRNRQDDVIKAIKNASDHILAFGGNFSKTADGHLVCMQNVNDMGTEMYAYSTQAINIQGQPRKVTGASFFVLNESLKSTSGLSGKCSIVEDGLMVQVLPSKMEEIRNSLQNQKDVEIICGPVDADDQQTEVVSIKWVENDTDFNVGVKSPIDEKSMEGISSMRVHDSFNYANANYAIRLTDIYILKYDEWYTSAQSALAATSMDITRMAGQIARSACVALVPFLDLLVASGSRKLALRATLHQENVCYEAGTRGSKLPPLYMNALDDNLIPTLHGESSGIEDAIILELVFYILNC</sequence>
<dbReference type="GO" id="GO:0008270">
    <property type="term" value="F:zinc ion binding"/>
    <property type="evidence" value="ECO:0007669"/>
    <property type="project" value="UniProtKB-KW"/>
</dbReference>
<accession>A0A0K8VCE8</accession>
<feature type="compositionally biased region" description="Acidic residues" evidence="5">
    <location>
        <begin position="258"/>
        <end position="276"/>
    </location>
</feature>
<feature type="compositionally biased region" description="Low complexity" evidence="5">
    <location>
        <begin position="960"/>
        <end position="983"/>
    </location>
</feature>
<proteinExistence type="predicted"/>
<keyword evidence="2 4" id="KW-0863">Zinc-finger</keyword>
<protein>
    <submittedName>
        <fullName evidence="7">Zinc finger FYVE domain-containing protein 9</fullName>
    </submittedName>
</protein>
<dbReference type="Gene3D" id="3.30.1360.220">
    <property type="entry name" value="Domain of unknown function (DUF3480), N-terminal subdomain"/>
    <property type="match status" value="2"/>
</dbReference>
<dbReference type="Pfam" id="PF11409">
    <property type="entry name" value="SARA"/>
    <property type="match status" value="1"/>
</dbReference>
<dbReference type="Pfam" id="PF01363">
    <property type="entry name" value="FYVE"/>
    <property type="match status" value="1"/>
</dbReference>
<dbReference type="SMART" id="SM00064">
    <property type="entry name" value="FYVE"/>
    <property type="match status" value="1"/>
</dbReference>
<feature type="compositionally biased region" description="Polar residues" evidence="5">
    <location>
        <begin position="913"/>
        <end position="922"/>
    </location>
</feature>
<feature type="region of interest" description="Disordered" evidence="5">
    <location>
        <begin position="879"/>
        <end position="922"/>
    </location>
</feature>
<name>A0A0K8VCE8_BACLA</name>
<evidence type="ECO:0000256" key="2">
    <source>
        <dbReference type="ARBA" id="ARBA00022771"/>
    </source>
</evidence>
<feature type="region of interest" description="Disordered" evidence="5">
    <location>
        <begin position="21"/>
        <end position="56"/>
    </location>
</feature>
<feature type="region of interest" description="Disordered" evidence="5">
    <location>
        <begin position="338"/>
        <end position="363"/>
    </location>
</feature>
<feature type="region of interest" description="Disordered" evidence="5">
    <location>
        <begin position="585"/>
        <end position="611"/>
    </location>
</feature>
<dbReference type="InterPro" id="IPR017455">
    <property type="entry name" value="Znf_FYVE-rel"/>
</dbReference>
<dbReference type="InterPro" id="IPR022557">
    <property type="entry name" value="SARA-like_C"/>
</dbReference>
<dbReference type="SUPFAM" id="SSF57903">
    <property type="entry name" value="FYVE/PHD zinc finger"/>
    <property type="match status" value="1"/>
</dbReference>
<dbReference type="SMART" id="SM01422">
    <property type="entry name" value="SARA"/>
    <property type="match status" value="1"/>
</dbReference>
<dbReference type="Gene3D" id="4.10.720.10">
    <property type="entry name" value="Smad anchor for receptor activation, Smad-binding domain"/>
    <property type="match status" value="1"/>
</dbReference>
<dbReference type="InterPro" id="IPR011011">
    <property type="entry name" value="Znf_FYVE_PHD"/>
</dbReference>
<dbReference type="SMART" id="SM01421">
    <property type="entry name" value="DUF3480"/>
    <property type="match status" value="1"/>
</dbReference>
<dbReference type="InterPro" id="IPR000306">
    <property type="entry name" value="Znf_FYVE"/>
</dbReference>
<feature type="compositionally biased region" description="Low complexity" evidence="5">
    <location>
        <begin position="201"/>
        <end position="223"/>
    </location>
</feature>
<dbReference type="InterPro" id="IPR013083">
    <property type="entry name" value="Znf_RING/FYVE/PHD"/>
</dbReference>
<dbReference type="PANTHER" id="PTHR46319:SF3">
    <property type="entry name" value="ZINC FINGER FYVE DOMAIN-CONTAINING PROTEIN"/>
    <property type="match status" value="1"/>
</dbReference>
<dbReference type="GO" id="GO:0031901">
    <property type="term" value="C:early endosome membrane"/>
    <property type="evidence" value="ECO:0007669"/>
    <property type="project" value="TreeGrafter"/>
</dbReference>
<dbReference type="EMBL" id="GDHF01016114">
    <property type="protein sequence ID" value="JAI36200.1"/>
    <property type="molecule type" value="Transcribed_RNA"/>
</dbReference>
<feature type="region of interest" description="Disordered" evidence="5">
    <location>
        <begin position="190"/>
        <end position="293"/>
    </location>
</feature>
<feature type="domain" description="FYVE-type" evidence="6">
    <location>
        <begin position="697"/>
        <end position="757"/>
    </location>
</feature>
<evidence type="ECO:0000256" key="3">
    <source>
        <dbReference type="ARBA" id="ARBA00022833"/>
    </source>
</evidence>
<organism evidence="7">
    <name type="scientific">Bactrocera latifrons</name>
    <name type="common">Malaysian fruit fly</name>
    <name type="synonym">Chaetodacus latifrons</name>
    <dbReference type="NCBI Taxonomy" id="174628"/>
    <lineage>
        <taxon>Eukaryota</taxon>
        <taxon>Metazoa</taxon>
        <taxon>Ecdysozoa</taxon>
        <taxon>Arthropoda</taxon>
        <taxon>Hexapoda</taxon>
        <taxon>Insecta</taxon>
        <taxon>Pterygota</taxon>
        <taxon>Neoptera</taxon>
        <taxon>Endopterygota</taxon>
        <taxon>Diptera</taxon>
        <taxon>Brachycera</taxon>
        <taxon>Muscomorpha</taxon>
        <taxon>Tephritoidea</taxon>
        <taxon>Tephritidae</taxon>
        <taxon>Bactrocera</taxon>
        <taxon>Bactrocera</taxon>
    </lineage>
</organism>
<feature type="region of interest" description="Disordered" evidence="5">
    <location>
        <begin position="646"/>
        <end position="666"/>
    </location>
</feature>
<dbReference type="PANTHER" id="PTHR46319">
    <property type="entry name" value="ZINC FINGER FYVE DOMAIN-CONTAINING PROTEIN"/>
    <property type="match status" value="1"/>
</dbReference>
<dbReference type="InterPro" id="IPR037145">
    <property type="entry name" value="SARA_Smad-bd_sf"/>
</dbReference>
<dbReference type="Gene3D" id="3.30.500.40">
    <property type="match status" value="1"/>
</dbReference>
<evidence type="ECO:0000256" key="1">
    <source>
        <dbReference type="ARBA" id="ARBA00022723"/>
    </source>
</evidence>
<gene>
    <name evidence="7" type="primary">ZFYVE9_1</name>
    <name evidence="7" type="ORF">c0_g1_i1</name>
</gene>
<dbReference type="PROSITE" id="PS50178">
    <property type="entry name" value="ZF_FYVE"/>
    <property type="match status" value="1"/>
</dbReference>
<feature type="region of interest" description="Disordered" evidence="5">
    <location>
        <begin position="786"/>
        <end position="809"/>
    </location>
</feature>
<evidence type="ECO:0000256" key="5">
    <source>
        <dbReference type="SAM" id="MobiDB-lite"/>
    </source>
</evidence>
<reference evidence="7" key="1">
    <citation type="submission" date="2015-06" db="EMBL/GenBank/DDBJ databases">
        <authorList>
            <person name="Hoefler B.C."/>
            <person name="Straight P.D."/>
        </authorList>
    </citation>
    <scope>NUCLEOTIDE SEQUENCE</scope>
</reference>
<dbReference type="OrthoDB" id="5872154at2759"/>
<feature type="compositionally biased region" description="Polar residues" evidence="5">
    <location>
        <begin position="25"/>
        <end position="44"/>
    </location>
</feature>
<dbReference type="GO" id="GO:0016197">
    <property type="term" value="P:endosomal transport"/>
    <property type="evidence" value="ECO:0007669"/>
    <property type="project" value="TreeGrafter"/>
</dbReference>
<keyword evidence="3" id="KW-0862">Zinc</keyword>
<dbReference type="CDD" id="cd15729">
    <property type="entry name" value="FYVE_endofin"/>
    <property type="match status" value="1"/>
</dbReference>
<keyword evidence="1" id="KW-0479">Metal-binding</keyword>
<evidence type="ECO:0000256" key="4">
    <source>
        <dbReference type="PROSITE-ProRule" id="PRU00091"/>
    </source>
</evidence>
<evidence type="ECO:0000259" key="6">
    <source>
        <dbReference type="PROSITE" id="PS50178"/>
    </source>
</evidence>
<dbReference type="FunFam" id="3.30.40.10:FF:000084">
    <property type="entry name" value="Zinc finger, FYVE domain-containing 9b"/>
    <property type="match status" value="1"/>
</dbReference>
<dbReference type="Pfam" id="PF11979">
    <property type="entry name" value="SARA_C"/>
    <property type="match status" value="1"/>
</dbReference>
<feature type="compositionally biased region" description="Polar residues" evidence="5">
    <location>
        <begin position="646"/>
        <end position="661"/>
    </location>
</feature>
<feature type="region of interest" description="Disordered" evidence="5">
    <location>
        <begin position="839"/>
        <end position="859"/>
    </location>
</feature>
<dbReference type="Gene3D" id="3.30.40.10">
    <property type="entry name" value="Zinc/RING finger domain, C3HC4 (zinc finger)"/>
    <property type="match status" value="1"/>
</dbReference>